<evidence type="ECO:0000313" key="3">
    <source>
        <dbReference type="EMBL" id="MDF3290507.1"/>
    </source>
</evidence>
<name>A0ABT5ZL00_9ACTN</name>
<dbReference type="InterPro" id="IPR050268">
    <property type="entry name" value="NADH-dep_flavin_reductase"/>
</dbReference>
<gene>
    <name evidence="3" type="ORF">P3G67_14870</name>
</gene>
<dbReference type="Gene3D" id="2.30.110.10">
    <property type="entry name" value="Electron Transport, Fmn-binding Protein, Chain A"/>
    <property type="match status" value="1"/>
</dbReference>
<dbReference type="PANTHER" id="PTHR30466">
    <property type="entry name" value="FLAVIN REDUCTASE"/>
    <property type="match status" value="1"/>
</dbReference>
<feature type="domain" description="Flavin reductase like" evidence="2">
    <location>
        <begin position="20"/>
        <end position="162"/>
    </location>
</feature>
<keyword evidence="1" id="KW-0560">Oxidoreductase</keyword>
<comment type="caution">
    <text evidence="3">The sequence shown here is derived from an EMBL/GenBank/DDBJ whole genome shotgun (WGS) entry which is preliminary data.</text>
</comment>
<dbReference type="InterPro" id="IPR012349">
    <property type="entry name" value="Split_barrel_FMN-bd"/>
</dbReference>
<dbReference type="EMBL" id="JARJBC010000008">
    <property type="protein sequence ID" value="MDF3290507.1"/>
    <property type="molecule type" value="Genomic_DNA"/>
</dbReference>
<dbReference type="RefSeq" id="WP_276093917.1">
    <property type="nucleotide sequence ID" value="NZ_JARJBC010000008.1"/>
</dbReference>
<dbReference type="Proteomes" id="UP001216579">
    <property type="component" value="Unassembled WGS sequence"/>
</dbReference>
<organism evidence="3 4">
    <name type="scientific">Streptomyces silvisoli</name>
    <dbReference type="NCBI Taxonomy" id="3034235"/>
    <lineage>
        <taxon>Bacteria</taxon>
        <taxon>Bacillati</taxon>
        <taxon>Actinomycetota</taxon>
        <taxon>Actinomycetes</taxon>
        <taxon>Kitasatosporales</taxon>
        <taxon>Streptomycetaceae</taxon>
        <taxon>Streptomyces</taxon>
    </lineage>
</organism>
<evidence type="ECO:0000313" key="4">
    <source>
        <dbReference type="Proteomes" id="UP001216579"/>
    </source>
</evidence>
<dbReference type="SUPFAM" id="SSF50475">
    <property type="entry name" value="FMN-binding split barrel"/>
    <property type="match status" value="1"/>
</dbReference>
<sequence length="167" mass="17813">MNTLISETVSTPAEVFAEAMSSLVSGVAAVTARTASGDPCGLLVSSICSYSAAPPSVLVAVDRSARSYDALLRAPEFGVHLLGADQQELARVFASRSDDKFGGRRWDWDGAVPRLTGSLAYLRCATSRIVEHGDHAVLIGEVASCRMAPGEPLVYFRRALDWRLDVG</sequence>
<dbReference type="Pfam" id="PF01613">
    <property type="entry name" value="Flavin_Reduct"/>
    <property type="match status" value="1"/>
</dbReference>
<reference evidence="3 4" key="1">
    <citation type="submission" date="2023-03" db="EMBL/GenBank/DDBJ databases">
        <title>Draft genome sequence of Streptomyces sp. RB6PN23 isolated from peat swamp forest in Thailand.</title>
        <authorList>
            <person name="Klaysubun C."/>
            <person name="Duangmal K."/>
        </authorList>
    </citation>
    <scope>NUCLEOTIDE SEQUENCE [LARGE SCALE GENOMIC DNA]</scope>
    <source>
        <strain evidence="3 4">RB6PN23</strain>
    </source>
</reference>
<proteinExistence type="predicted"/>
<dbReference type="SMART" id="SM00903">
    <property type="entry name" value="Flavin_Reduct"/>
    <property type="match status" value="1"/>
</dbReference>
<accession>A0ABT5ZL00</accession>
<evidence type="ECO:0000256" key="1">
    <source>
        <dbReference type="ARBA" id="ARBA00023002"/>
    </source>
</evidence>
<evidence type="ECO:0000259" key="2">
    <source>
        <dbReference type="SMART" id="SM00903"/>
    </source>
</evidence>
<dbReference type="PANTHER" id="PTHR30466:SF1">
    <property type="entry name" value="FMN REDUCTASE (NADH) RUTF"/>
    <property type="match status" value="1"/>
</dbReference>
<keyword evidence="4" id="KW-1185">Reference proteome</keyword>
<dbReference type="InterPro" id="IPR002563">
    <property type="entry name" value="Flavin_Rdtase-like_dom"/>
</dbReference>
<protein>
    <submittedName>
        <fullName evidence="3">Flavin reductase family protein</fullName>
    </submittedName>
</protein>